<evidence type="ECO:0000313" key="6">
    <source>
        <dbReference type="EMBL" id="CAD2073679.1"/>
    </source>
</evidence>
<dbReference type="PANTHER" id="PTHR42855:SF2">
    <property type="entry name" value="DRUG RESISTANCE ABC TRANSPORTER,ATP-BINDING PROTEIN"/>
    <property type="match status" value="1"/>
</dbReference>
<dbReference type="Proteomes" id="UP000588186">
    <property type="component" value="Unassembled WGS sequence"/>
</dbReference>
<dbReference type="InterPro" id="IPR003593">
    <property type="entry name" value="AAA+_ATPase"/>
</dbReference>
<keyword evidence="7" id="KW-1185">Reference proteome</keyword>
<dbReference type="Pfam" id="PF00005">
    <property type="entry name" value="ABC_tran"/>
    <property type="match status" value="2"/>
</dbReference>
<dbReference type="Pfam" id="PF16326">
    <property type="entry name" value="ABC_tran_CTD"/>
    <property type="match status" value="1"/>
</dbReference>
<dbReference type="SMART" id="SM00382">
    <property type="entry name" value="AAA"/>
    <property type="match status" value="2"/>
</dbReference>
<dbReference type="GO" id="GO:0016887">
    <property type="term" value="F:ATP hydrolysis activity"/>
    <property type="evidence" value="ECO:0007669"/>
    <property type="project" value="InterPro"/>
</dbReference>
<dbReference type="GO" id="GO:0003677">
    <property type="term" value="F:DNA binding"/>
    <property type="evidence" value="ECO:0007669"/>
    <property type="project" value="InterPro"/>
</dbReference>
<dbReference type="InterPro" id="IPR017871">
    <property type="entry name" value="ABC_transporter-like_CS"/>
</dbReference>
<dbReference type="EMBL" id="CAJEWB010000007">
    <property type="protein sequence ID" value="CAD2073679.1"/>
    <property type="molecule type" value="Genomic_DNA"/>
</dbReference>
<keyword evidence="3 6" id="KW-0067">ATP-binding</keyword>
<dbReference type="InterPro" id="IPR032781">
    <property type="entry name" value="ABC_tran_Xtn"/>
</dbReference>
<organism evidence="6 7">
    <name type="scientific">Phocicoccus pinnipedialis</name>
    <dbReference type="NCBI Taxonomy" id="110845"/>
    <lineage>
        <taxon>Bacteria</taxon>
        <taxon>Bacillati</taxon>
        <taxon>Bacillota</taxon>
        <taxon>Bacilli</taxon>
        <taxon>Bacillales</taxon>
        <taxon>Salinicoccaceae</taxon>
        <taxon>Phocicoccus</taxon>
    </lineage>
</organism>
<dbReference type="Gene3D" id="3.40.50.300">
    <property type="entry name" value="P-loop containing nucleotide triphosphate hydrolases"/>
    <property type="match status" value="2"/>
</dbReference>
<dbReference type="SUPFAM" id="SSF52540">
    <property type="entry name" value="P-loop containing nucleoside triphosphate hydrolases"/>
    <property type="match status" value="2"/>
</dbReference>
<dbReference type="PROSITE" id="PS50893">
    <property type="entry name" value="ABC_TRANSPORTER_2"/>
    <property type="match status" value="2"/>
</dbReference>
<evidence type="ECO:0000256" key="3">
    <source>
        <dbReference type="ARBA" id="ARBA00022840"/>
    </source>
</evidence>
<dbReference type="FunFam" id="3.40.50.300:FF:000309">
    <property type="entry name" value="ABC transporter ATP-binding protein"/>
    <property type="match status" value="1"/>
</dbReference>
<dbReference type="PANTHER" id="PTHR42855">
    <property type="entry name" value="ABC TRANSPORTER ATP-BINDING SUBUNIT"/>
    <property type="match status" value="1"/>
</dbReference>
<evidence type="ECO:0000259" key="5">
    <source>
        <dbReference type="PROSITE" id="PS50893"/>
    </source>
</evidence>
<dbReference type="PROSITE" id="PS00211">
    <property type="entry name" value="ABC_TRANSPORTER_1"/>
    <property type="match status" value="2"/>
</dbReference>
<protein>
    <submittedName>
        <fullName evidence="6">Putative ABC transporter ATP-binding protein YheS</fullName>
    </submittedName>
</protein>
<dbReference type="InterPro" id="IPR027417">
    <property type="entry name" value="P-loop_NTPase"/>
</dbReference>
<dbReference type="GO" id="GO:0005524">
    <property type="term" value="F:ATP binding"/>
    <property type="evidence" value="ECO:0007669"/>
    <property type="project" value="UniProtKB-KW"/>
</dbReference>
<keyword evidence="2" id="KW-0547">Nucleotide-binding</keyword>
<evidence type="ECO:0000313" key="7">
    <source>
        <dbReference type="Proteomes" id="UP000588186"/>
    </source>
</evidence>
<dbReference type="Pfam" id="PF12848">
    <property type="entry name" value="ABC_tran_Xtn"/>
    <property type="match status" value="1"/>
</dbReference>
<keyword evidence="1" id="KW-0677">Repeat</keyword>
<dbReference type="InterPro" id="IPR032524">
    <property type="entry name" value="ABC_tran_C"/>
</dbReference>
<reference evidence="6 7" key="1">
    <citation type="submission" date="2020-07" db="EMBL/GenBank/DDBJ databases">
        <authorList>
            <person name="Criscuolo A."/>
        </authorList>
    </citation>
    <scope>NUCLEOTIDE SEQUENCE [LARGE SCALE GENOMIC DNA]</scope>
    <source>
        <strain evidence="6">CIP107946</strain>
    </source>
</reference>
<dbReference type="InterPro" id="IPR003439">
    <property type="entry name" value="ABC_transporter-like_ATP-bd"/>
</dbReference>
<proteinExistence type="predicted"/>
<sequence>MMIVMQLQNVSKHFSGTDIIHGINLEIKSGTTTGIVGKNGAGKTTLMRMMAGDLSYEGIISTPRGMTVGYLSQQMTLDSDATVRSEMESAFSDVLKVKEKMDAVTEWLAEHEYTDPDYDNKIKEFESLQSYFETHHGYIIDVEIKTVLTGLNFELSDLDRNINEFSGGQKTRLALGKLLLERPDVLLLDEPTNHLDLETVEWLEAYLRRYTGAIVIISHDRYFLDQIVDSIYEIEYGKGTVYHGNYSNYMKAKDEIYKKQMKLYEAQQKEIKRLETFVEKNIARASTSGMAKSRRKMLEHMHVMDRPDYDYRKASFHFDIERESGNDVLRVNDLTIGYNNLILTEHLNFHVEKNDRLAILGPNGIGKSTLIKTIAKLIPVISGDILYGTNVSIGYYDQKQAEFSSNNTVLEELWEEYPHMSEKDVRSVLGQFLFSQDDAMKRVNNLSGGEKARIQISKLMLEKNNLLILDEPTNHLDISSKEVLEQALLDYPGTLIVVSHDRYFISKIANRVMEIDQDKVFLVNGDYDYYLHKKEERIAEENAEMIVEVEEKNKVNIDYEEQKRRRSEIQKIQRERDAEENKIHDLEAEIEKIEIKMTDPEVFNDYEKLDSLNEHLTTLTDNLEYAMHAWESAVERLAELELD</sequence>
<feature type="domain" description="ABC transporter" evidence="5">
    <location>
        <begin position="5"/>
        <end position="261"/>
    </location>
</feature>
<dbReference type="AlphaFoldDB" id="A0A6V7R8A2"/>
<accession>A0A6V7R8A2</accession>
<keyword evidence="4" id="KW-0175">Coiled coil</keyword>
<evidence type="ECO:0000256" key="1">
    <source>
        <dbReference type="ARBA" id="ARBA00022737"/>
    </source>
</evidence>
<evidence type="ECO:0000256" key="2">
    <source>
        <dbReference type="ARBA" id="ARBA00022741"/>
    </source>
</evidence>
<comment type="caution">
    <text evidence="6">The sequence shown here is derived from an EMBL/GenBank/DDBJ whole genome shotgun (WGS) entry which is preliminary data.</text>
</comment>
<gene>
    <name evidence="6" type="primary">yheS_1</name>
    <name evidence="6" type="ORF">JEOPIN946_00713</name>
</gene>
<dbReference type="CDD" id="cd03221">
    <property type="entry name" value="ABCF_EF-3"/>
    <property type="match status" value="2"/>
</dbReference>
<feature type="domain" description="ABC transporter" evidence="5">
    <location>
        <begin position="329"/>
        <end position="542"/>
    </location>
</feature>
<evidence type="ECO:0000256" key="4">
    <source>
        <dbReference type="SAM" id="Coils"/>
    </source>
</evidence>
<name>A0A6V7R8A2_9BACL</name>
<dbReference type="InterPro" id="IPR051309">
    <property type="entry name" value="ABCF_ATPase"/>
</dbReference>
<feature type="coiled-coil region" evidence="4">
    <location>
        <begin position="562"/>
        <end position="596"/>
    </location>
</feature>
<dbReference type="FunFam" id="3.40.50.300:FF:000011">
    <property type="entry name" value="Putative ABC transporter ATP-binding component"/>
    <property type="match status" value="1"/>
</dbReference>